<gene>
    <name evidence="2" type="ORF">Pme01_01840</name>
</gene>
<name>A0A8J3WXX4_9ACTN</name>
<organism evidence="2 3">
    <name type="scientific">Planosporangium mesophilum</name>
    <dbReference type="NCBI Taxonomy" id="689768"/>
    <lineage>
        <taxon>Bacteria</taxon>
        <taxon>Bacillati</taxon>
        <taxon>Actinomycetota</taxon>
        <taxon>Actinomycetes</taxon>
        <taxon>Micromonosporales</taxon>
        <taxon>Micromonosporaceae</taxon>
        <taxon>Planosporangium</taxon>
    </lineage>
</organism>
<comment type="caution">
    <text evidence="2">The sequence shown here is derived from an EMBL/GenBank/DDBJ whole genome shotgun (WGS) entry which is preliminary data.</text>
</comment>
<proteinExistence type="predicted"/>
<sequence length="186" mass="20605">MYRENDRPHSQIPEVAMTPIGEQAVTYPAPPPYVVPEPSRFSRFVLRVVERSPAWAAPAAIATCFAGAVGYVMISDPTTSGAYSAPTCLLKLTTGFDCPGCGGTRAFWYLLHGNLPQAARNHALFVFAVPFLVYMYVAWSAKLVAKREVLPAFRLSPTTLAVFLAVWFVFSVLRNLPWAPFTWLYV</sequence>
<feature type="transmembrane region" description="Helical" evidence="1">
    <location>
        <begin position="53"/>
        <end position="74"/>
    </location>
</feature>
<dbReference type="AlphaFoldDB" id="A0A8J3WXX4"/>
<evidence type="ECO:0008006" key="4">
    <source>
        <dbReference type="Google" id="ProtNLM"/>
    </source>
</evidence>
<dbReference type="Proteomes" id="UP000599074">
    <property type="component" value="Unassembled WGS sequence"/>
</dbReference>
<keyword evidence="1" id="KW-0472">Membrane</keyword>
<feature type="transmembrane region" description="Helical" evidence="1">
    <location>
        <begin position="122"/>
        <end position="141"/>
    </location>
</feature>
<evidence type="ECO:0000313" key="3">
    <source>
        <dbReference type="Proteomes" id="UP000599074"/>
    </source>
</evidence>
<evidence type="ECO:0000256" key="1">
    <source>
        <dbReference type="SAM" id="Phobius"/>
    </source>
</evidence>
<reference evidence="2" key="1">
    <citation type="submission" date="2021-01" db="EMBL/GenBank/DDBJ databases">
        <title>Whole genome shotgun sequence of Planosporangium mesophilum NBRC 109066.</title>
        <authorList>
            <person name="Komaki H."/>
            <person name="Tamura T."/>
        </authorList>
    </citation>
    <scope>NUCLEOTIDE SEQUENCE</scope>
    <source>
        <strain evidence="2">NBRC 109066</strain>
    </source>
</reference>
<feature type="transmembrane region" description="Helical" evidence="1">
    <location>
        <begin position="153"/>
        <end position="173"/>
    </location>
</feature>
<accession>A0A8J3WXX4</accession>
<keyword evidence="1" id="KW-1133">Transmembrane helix</keyword>
<dbReference type="Pfam" id="PF10825">
    <property type="entry name" value="DUF2752"/>
    <property type="match status" value="1"/>
</dbReference>
<keyword evidence="1" id="KW-0812">Transmembrane</keyword>
<dbReference type="InterPro" id="IPR021215">
    <property type="entry name" value="DUF2752"/>
</dbReference>
<dbReference type="EMBL" id="BOON01000002">
    <property type="protein sequence ID" value="GII20587.1"/>
    <property type="molecule type" value="Genomic_DNA"/>
</dbReference>
<protein>
    <recommendedName>
        <fullName evidence="4">DUF2752 domain-containing protein</fullName>
    </recommendedName>
</protein>
<evidence type="ECO:0000313" key="2">
    <source>
        <dbReference type="EMBL" id="GII20587.1"/>
    </source>
</evidence>
<keyword evidence="3" id="KW-1185">Reference proteome</keyword>